<name>A0A2V2UL90_TRYCR</name>
<dbReference type="VEuPathDB" id="TriTrypDB:C4B63_194g22"/>
<dbReference type="VEuPathDB" id="TriTrypDB:BCY84_01578"/>
<accession>A0A2V2UL90</accession>
<sequence>MNRRRSHRIGRVLYMAKDEDKCLRYLRPLGVGTHPCLRSQQSHGVPPFLSLSTSTDLLPFSPLATIPDTAVWTVGALHDDDVEGLMPPREVCLALLSPGATNALCDVFSLALYFALNVYRRASVWSKWQLQQISSASISCDDRSRAVEFFQLLSQHSLTPPLDLFLSMTEYTLTHSVRLSKDGRQLQKDGPSLSVMPLVDATLSKSTTEANLVLQRCDAEGIQTLRKASPLLYTRHCQRRRSEDPGVWVLKTNKHVKKGEQLTLQQLF</sequence>
<dbReference type="AlphaFoldDB" id="A0A2V2UL90"/>
<dbReference type="VEuPathDB" id="TriTrypDB:ECC02_005640"/>
<dbReference type="VEuPathDB" id="TriTrypDB:TcBrA4_0036510"/>
<proteinExistence type="predicted"/>
<protein>
    <submittedName>
        <fullName evidence="1">Uncharacterized protein</fullName>
    </submittedName>
</protein>
<dbReference type="Proteomes" id="UP000246121">
    <property type="component" value="Unassembled WGS sequence"/>
</dbReference>
<dbReference type="OrthoDB" id="244477at2759"/>
<organism evidence="1 2">
    <name type="scientific">Trypanosoma cruzi</name>
    <dbReference type="NCBI Taxonomy" id="5693"/>
    <lineage>
        <taxon>Eukaryota</taxon>
        <taxon>Discoba</taxon>
        <taxon>Euglenozoa</taxon>
        <taxon>Kinetoplastea</taxon>
        <taxon>Metakinetoplastina</taxon>
        <taxon>Trypanosomatida</taxon>
        <taxon>Trypanosomatidae</taxon>
        <taxon>Trypanosoma</taxon>
        <taxon>Schizotrypanum</taxon>
    </lineage>
</organism>
<evidence type="ECO:0000313" key="2">
    <source>
        <dbReference type="Proteomes" id="UP000246121"/>
    </source>
</evidence>
<reference evidence="1 2" key="1">
    <citation type="journal article" date="2018" name="Microb. Genom.">
        <title>Expanding an expanded genome: long-read sequencing of Trypanosoma cruzi.</title>
        <authorList>
            <person name="Berna L."/>
            <person name="Rodriguez M."/>
            <person name="Chiribao M.L."/>
            <person name="Parodi-Talice A."/>
            <person name="Pita S."/>
            <person name="Rijo G."/>
            <person name="Alvarez-Valin F."/>
            <person name="Robello C."/>
        </authorList>
    </citation>
    <scope>NUCLEOTIDE SEQUENCE [LARGE SCALE GENOMIC DNA]</scope>
    <source>
        <strain evidence="1 2">Dm28c</strain>
    </source>
</reference>
<dbReference type="VEuPathDB" id="TriTrypDB:Tc_MARK_5949"/>
<comment type="caution">
    <text evidence="1">The sequence shown here is derived from an EMBL/GenBank/DDBJ whole genome shotgun (WGS) entry which is preliminary data.</text>
</comment>
<dbReference type="VEuPathDB" id="TriTrypDB:TCSYLVIO_007228"/>
<dbReference type="VEuPathDB" id="TriTrypDB:TCDM_01079"/>
<gene>
    <name evidence="1" type="ORF">C4B63_194g22</name>
</gene>
<dbReference type="VEuPathDB" id="TriTrypDB:TcCL_ESM04082"/>
<dbReference type="VEuPathDB" id="TriTrypDB:TcCLB.511417.30"/>
<dbReference type="EMBL" id="PRFA01000194">
    <property type="protein sequence ID" value="PWU84909.1"/>
    <property type="molecule type" value="Genomic_DNA"/>
</dbReference>
<dbReference type="VEuPathDB" id="TriTrypDB:C3747_169g59"/>
<dbReference type="VEuPathDB" id="TriTrypDB:TcYC6_0017600"/>
<dbReference type="VEuPathDB" id="TriTrypDB:TcG_07009"/>
<evidence type="ECO:0000313" key="1">
    <source>
        <dbReference type="EMBL" id="PWU84909.1"/>
    </source>
</evidence>
<dbReference type="VEuPathDB" id="TriTrypDB:TcCLB.505997.200"/>